<keyword evidence="2 4" id="KW-0808">Transferase</keyword>
<comment type="caution">
    <text evidence="6">The sequence shown here is derived from an EMBL/GenBank/DDBJ whole genome shotgun (WGS) entry which is preliminary data.</text>
</comment>
<dbReference type="InterPro" id="IPR002646">
    <property type="entry name" value="PolA_pol_head_dom"/>
</dbReference>
<feature type="non-terminal residue" evidence="6">
    <location>
        <position position="1"/>
    </location>
</feature>
<evidence type="ECO:0000256" key="2">
    <source>
        <dbReference type="ARBA" id="ARBA00022679"/>
    </source>
</evidence>
<proteinExistence type="inferred from homology"/>
<dbReference type="Gene3D" id="1.10.3090.10">
    <property type="entry name" value="cca-adding enzyme, domain 2"/>
    <property type="match status" value="1"/>
</dbReference>
<dbReference type="OrthoDB" id="445712at2759"/>
<reference evidence="6" key="1">
    <citation type="submission" date="2020-07" db="EMBL/GenBank/DDBJ databases">
        <title>Ethylene signaling mediates host invasion by parasitic plants.</title>
        <authorList>
            <person name="Yoshida S."/>
        </authorList>
    </citation>
    <scope>NUCLEOTIDE SEQUENCE</scope>
    <source>
        <strain evidence="6">Okayama</strain>
    </source>
</reference>
<dbReference type="Pfam" id="PF01743">
    <property type="entry name" value="PolyA_pol"/>
    <property type="match status" value="1"/>
</dbReference>
<organism evidence="6 7">
    <name type="scientific">Phtheirospermum japonicum</name>
    <dbReference type="NCBI Taxonomy" id="374723"/>
    <lineage>
        <taxon>Eukaryota</taxon>
        <taxon>Viridiplantae</taxon>
        <taxon>Streptophyta</taxon>
        <taxon>Embryophyta</taxon>
        <taxon>Tracheophyta</taxon>
        <taxon>Spermatophyta</taxon>
        <taxon>Magnoliopsida</taxon>
        <taxon>eudicotyledons</taxon>
        <taxon>Gunneridae</taxon>
        <taxon>Pentapetalae</taxon>
        <taxon>asterids</taxon>
        <taxon>lamiids</taxon>
        <taxon>Lamiales</taxon>
        <taxon>Orobanchaceae</taxon>
        <taxon>Orobanchaceae incertae sedis</taxon>
        <taxon>Phtheirospermum</taxon>
    </lineage>
</organism>
<accession>A0A830BC22</accession>
<dbReference type="SUPFAM" id="SSF81301">
    <property type="entry name" value="Nucleotidyltransferase"/>
    <property type="match status" value="1"/>
</dbReference>
<dbReference type="GO" id="GO:0001680">
    <property type="term" value="P:tRNA 3'-terminal CCA addition"/>
    <property type="evidence" value="ECO:0007669"/>
    <property type="project" value="TreeGrafter"/>
</dbReference>
<comment type="similarity">
    <text evidence="1 4">Belongs to the tRNA nucleotidyltransferase/poly(A) polymerase family.</text>
</comment>
<feature type="domain" description="Poly A polymerase head" evidence="5">
    <location>
        <begin position="35"/>
        <end position="171"/>
    </location>
</feature>
<sequence>ISNSREGQIDLTDKEKQIFDRLLEVFCHFNLQTQLRVAGGCVRDKGFNICFLILLVVERLLGKECYDKVNVYLSSTGEVTQGIGVIQINPDQSEHLETTRMRLFDVWIDFVNLRSEDYSENSRIPTMRFGTAEEDAYRRDLTINSLFYNINTSSAEDFTQRGIADLKAGKIVTPLPPKQTFLDDPLQVLQAIRLCARFEFVLDEELKIAAADNDVRDALADKISREHIGHEVCFHVHLMN</sequence>
<dbReference type="GO" id="GO:0052927">
    <property type="term" value="F:CC tRNA cytidylyltransferase activity"/>
    <property type="evidence" value="ECO:0007669"/>
    <property type="project" value="TreeGrafter"/>
</dbReference>
<protein>
    <submittedName>
        <fullName evidence="6">Cca tRNA nucleotidyltransferase mitochondrial</fullName>
    </submittedName>
</protein>
<keyword evidence="7" id="KW-1185">Reference proteome</keyword>
<dbReference type="Proteomes" id="UP000653305">
    <property type="component" value="Unassembled WGS sequence"/>
</dbReference>
<dbReference type="GO" id="GO:0003723">
    <property type="term" value="F:RNA binding"/>
    <property type="evidence" value="ECO:0007669"/>
    <property type="project" value="UniProtKB-KW"/>
</dbReference>
<gene>
    <name evidence="6" type="ORF">PHJA_000606600</name>
</gene>
<dbReference type="EMBL" id="BMAC01000090">
    <property type="protein sequence ID" value="GFP84627.1"/>
    <property type="molecule type" value="Genomic_DNA"/>
</dbReference>
<evidence type="ECO:0000259" key="5">
    <source>
        <dbReference type="Pfam" id="PF01743"/>
    </source>
</evidence>
<name>A0A830BC22_9LAMI</name>
<evidence type="ECO:0000256" key="4">
    <source>
        <dbReference type="RuleBase" id="RU003953"/>
    </source>
</evidence>
<dbReference type="GO" id="GO:0052929">
    <property type="term" value="F:ATP:3'-cytidine-cytidine-tRNA adenylyltransferase activity"/>
    <property type="evidence" value="ECO:0007669"/>
    <property type="project" value="TreeGrafter"/>
</dbReference>
<dbReference type="PANTHER" id="PTHR13734:SF5">
    <property type="entry name" value="CCA TRNA NUCLEOTIDYLTRANSFERASE, MITOCHONDRIAL"/>
    <property type="match status" value="1"/>
</dbReference>
<keyword evidence="3 4" id="KW-0694">RNA-binding</keyword>
<evidence type="ECO:0000313" key="6">
    <source>
        <dbReference type="EMBL" id="GFP84627.1"/>
    </source>
</evidence>
<evidence type="ECO:0000313" key="7">
    <source>
        <dbReference type="Proteomes" id="UP000653305"/>
    </source>
</evidence>
<dbReference type="SUPFAM" id="SSF81891">
    <property type="entry name" value="Poly A polymerase C-terminal region-like"/>
    <property type="match status" value="1"/>
</dbReference>
<dbReference type="Gene3D" id="3.30.460.10">
    <property type="entry name" value="Beta Polymerase, domain 2"/>
    <property type="match status" value="1"/>
</dbReference>
<dbReference type="AlphaFoldDB" id="A0A830BC22"/>
<dbReference type="PANTHER" id="PTHR13734">
    <property type="entry name" value="TRNA-NUCLEOTIDYLTRANSFERASE"/>
    <property type="match status" value="1"/>
</dbReference>
<dbReference type="InterPro" id="IPR043519">
    <property type="entry name" value="NT_sf"/>
</dbReference>
<evidence type="ECO:0000256" key="1">
    <source>
        <dbReference type="ARBA" id="ARBA00007265"/>
    </source>
</evidence>
<evidence type="ECO:0000256" key="3">
    <source>
        <dbReference type="ARBA" id="ARBA00022884"/>
    </source>
</evidence>